<accession>A0AAF1K386</accession>
<evidence type="ECO:0000313" key="3">
    <source>
        <dbReference type="EMBL" id="WFR94799.1"/>
    </source>
</evidence>
<dbReference type="EMBL" id="CP117255">
    <property type="protein sequence ID" value="WFR94799.1"/>
    <property type="molecule type" value="Genomic_DNA"/>
</dbReference>
<sequence>MKKILLTSIAALMTTSVAFAQSQTPTTSQDTPAVATPATNNAGAPVQGKNSFTEAQAKSRMEAAGFADVADLKLDDQGIWRASANKDAKPVQVSLDYQGNVVQAK</sequence>
<feature type="signal peptide" evidence="2">
    <location>
        <begin position="1"/>
        <end position="20"/>
    </location>
</feature>
<keyword evidence="2" id="KW-0732">Signal</keyword>
<feature type="region of interest" description="Disordered" evidence="1">
    <location>
        <begin position="21"/>
        <end position="48"/>
    </location>
</feature>
<reference evidence="4" key="2">
    <citation type="journal article" date="2023" name="MicrobiologyOpen">
        <title>Genomics of the tumorigenes clade of the family Rhizobiaceae and description of Rhizobium rhododendri sp. nov.</title>
        <authorList>
            <person name="Kuzmanovic N."/>
            <person name="diCenzo G.C."/>
            <person name="Bunk B."/>
            <person name="Sproeer C."/>
            <person name="Fruehling A."/>
            <person name="Neumann-Schaal M."/>
            <person name="Overmann J."/>
            <person name="Smalla K."/>
        </authorList>
    </citation>
    <scope>NUCLEOTIDE SEQUENCE [LARGE SCALE GENOMIC DNA]</scope>
    <source>
        <strain evidence="4">1078</strain>
    </source>
</reference>
<evidence type="ECO:0000313" key="4">
    <source>
        <dbReference type="Proteomes" id="UP000249499"/>
    </source>
</evidence>
<reference evidence="3 4" key="1">
    <citation type="journal article" date="2018" name="Sci. Rep.">
        <title>Rhizobium tumorigenes sp. nov., a novel plant tumorigenic bacterium isolated from cane gall tumors on thornless blackberry.</title>
        <authorList>
            <person name="Kuzmanovi N."/>
            <person name="Smalla K."/>
            <person name="Gronow S."/>
            <person name="PuBawska J."/>
        </authorList>
    </citation>
    <scope>NUCLEOTIDE SEQUENCE [LARGE SCALE GENOMIC DNA]</scope>
    <source>
        <strain evidence="3 4">1078</strain>
    </source>
</reference>
<feature type="chain" id="PRO_5042273305" evidence="2">
    <location>
        <begin position="21"/>
        <end position="105"/>
    </location>
</feature>
<dbReference type="RefSeq" id="WP_111220846.1">
    <property type="nucleotide sequence ID" value="NZ_CP117255.1"/>
</dbReference>
<dbReference type="KEGG" id="rtu:PR017_13385"/>
<dbReference type="Proteomes" id="UP000249499">
    <property type="component" value="Chromosome"/>
</dbReference>
<evidence type="ECO:0000256" key="2">
    <source>
        <dbReference type="SAM" id="SignalP"/>
    </source>
</evidence>
<keyword evidence="4" id="KW-1185">Reference proteome</keyword>
<proteinExistence type="predicted"/>
<evidence type="ECO:0000256" key="1">
    <source>
        <dbReference type="SAM" id="MobiDB-lite"/>
    </source>
</evidence>
<name>A0AAF1K386_9HYPH</name>
<dbReference type="AlphaFoldDB" id="A0AAF1K386"/>
<gene>
    <name evidence="3" type="ORF">PR017_13385</name>
</gene>
<protein>
    <submittedName>
        <fullName evidence="3">PepSY domain-containing protein</fullName>
    </submittedName>
</protein>
<organism evidence="3 4">
    <name type="scientific">Rhizobium tumorigenes</name>
    <dbReference type="NCBI Taxonomy" id="2041385"/>
    <lineage>
        <taxon>Bacteria</taxon>
        <taxon>Pseudomonadati</taxon>
        <taxon>Pseudomonadota</taxon>
        <taxon>Alphaproteobacteria</taxon>
        <taxon>Hyphomicrobiales</taxon>
        <taxon>Rhizobiaceae</taxon>
        <taxon>Rhizobium/Agrobacterium group</taxon>
        <taxon>Rhizobium</taxon>
    </lineage>
</organism>
<feature type="compositionally biased region" description="Low complexity" evidence="1">
    <location>
        <begin position="21"/>
        <end position="46"/>
    </location>
</feature>